<proteinExistence type="predicted"/>
<gene>
    <name evidence="1" type="ORF">ACFSR1_11945</name>
</gene>
<comment type="caution">
    <text evidence="1">The sequence shown here is derived from an EMBL/GenBank/DDBJ whole genome shotgun (WGS) entry which is preliminary data.</text>
</comment>
<name>A0ABW5LGS9_9FLAO</name>
<evidence type="ECO:0000313" key="2">
    <source>
        <dbReference type="Proteomes" id="UP001597319"/>
    </source>
</evidence>
<reference evidence="2" key="1">
    <citation type="journal article" date="2019" name="Int. J. Syst. Evol. Microbiol.">
        <title>The Global Catalogue of Microorganisms (GCM) 10K type strain sequencing project: providing services to taxonomists for standard genome sequencing and annotation.</title>
        <authorList>
            <consortium name="The Broad Institute Genomics Platform"/>
            <consortium name="The Broad Institute Genome Sequencing Center for Infectious Disease"/>
            <person name="Wu L."/>
            <person name="Ma J."/>
        </authorList>
    </citation>
    <scope>NUCLEOTIDE SEQUENCE [LARGE SCALE GENOMIC DNA]</scope>
    <source>
        <strain evidence="2">KCTC 52274</strain>
    </source>
</reference>
<dbReference type="EMBL" id="JBHULE010000019">
    <property type="protein sequence ID" value="MFD2563381.1"/>
    <property type="molecule type" value="Genomic_DNA"/>
</dbReference>
<accession>A0ABW5LGS9</accession>
<dbReference type="Proteomes" id="UP001597319">
    <property type="component" value="Unassembled WGS sequence"/>
</dbReference>
<keyword evidence="2" id="KW-1185">Reference proteome</keyword>
<organism evidence="1 2">
    <name type="scientific">Aquimarina rubra</name>
    <dbReference type="NCBI Taxonomy" id="1920033"/>
    <lineage>
        <taxon>Bacteria</taxon>
        <taxon>Pseudomonadati</taxon>
        <taxon>Bacteroidota</taxon>
        <taxon>Flavobacteriia</taxon>
        <taxon>Flavobacteriales</taxon>
        <taxon>Flavobacteriaceae</taxon>
        <taxon>Aquimarina</taxon>
    </lineage>
</organism>
<dbReference type="RefSeq" id="WP_378292749.1">
    <property type="nucleotide sequence ID" value="NZ_JBHULE010000019.1"/>
</dbReference>
<evidence type="ECO:0000313" key="1">
    <source>
        <dbReference type="EMBL" id="MFD2563381.1"/>
    </source>
</evidence>
<protein>
    <submittedName>
        <fullName evidence="1">Uncharacterized protein</fullName>
    </submittedName>
</protein>
<sequence length="57" mass="6483">MQYKVIDAKSQHFGKVLDFKSCVNDKDLGGVILKIDEESFSLFRFSEVEKIDTILAS</sequence>